<dbReference type="GO" id="GO:0007035">
    <property type="term" value="P:vacuolar acidification"/>
    <property type="evidence" value="ECO:0007669"/>
    <property type="project" value="TreeGrafter"/>
</dbReference>
<dbReference type="Pfam" id="PF02874">
    <property type="entry name" value="ATP-synt_ab_N"/>
    <property type="match status" value="1"/>
</dbReference>
<dbReference type="GO" id="GO:0046961">
    <property type="term" value="F:proton-transporting ATPase activity, rotational mechanism"/>
    <property type="evidence" value="ECO:0007669"/>
    <property type="project" value="InterPro"/>
</dbReference>
<evidence type="ECO:0000256" key="6">
    <source>
        <dbReference type="RuleBase" id="RU366021"/>
    </source>
</evidence>
<evidence type="ECO:0000256" key="4">
    <source>
        <dbReference type="ARBA" id="ARBA00022781"/>
    </source>
</evidence>
<evidence type="ECO:0000259" key="7">
    <source>
        <dbReference type="Pfam" id="PF00006"/>
    </source>
</evidence>
<keyword evidence="4 6" id="KW-0375">Hydrogen ion transport</keyword>
<dbReference type="CDD" id="cd18112">
    <property type="entry name" value="ATP-synt_V_A-type_beta_C"/>
    <property type="match status" value="1"/>
</dbReference>
<dbReference type="Gene3D" id="3.40.50.12240">
    <property type="match status" value="1"/>
</dbReference>
<dbReference type="AlphaFoldDB" id="A0A1R3GXI0"/>
<keyword evidence="3 6" id="KW-0813">Transport</keyword>
<keyword evidence="11" id="KW-1185">Reference proteome</keyword>
<reference evidence="10 11" key="1">
    <citation type="submission" date="2013-09" db="EMBL/GenBank/DDBJ databases">
        <title>Corchorus capsularis genome sequencing.</title>
        <authorList>
            <person name="Alam M."/>
            <person name="Haque M.S."/>
            <person name="Islam M.S."/>
            <person name="Emdad E.M."/>
            <person name="Islam M.M."/>
            <person name="Ahmed B."/>
            <person name="Halim A."/>
            <person name="Hossen Q.M.M."/>
            <person name="Hossain M.Z."/>
            <person name="Ahmed R."/>
            <person name="Khan M.M."/>
            <person name="Islam R."/>
            <person name="Rashid M.M."/>
            <person name="Khan S.A."/>
            <person name="Rahman M.S."/>
            <person name="Alam M."/>
        </authorList>
    </citation>
    <scope>NUCLEOTIDE SEQUENCE [LARGE SCALE GENOMIC DNA]</scope>
    <source>
        <strain evidence="11">cv. CVL-1</strain>
        <tissue evidence="10">Whole seedling</tissue>
    </source>
</reference>
<accession>A0A1R3GXI0</accession>
<dbReference type="HAMAP" id="MF_00310">
    <property type="entry name" value="ATP_synth_B_arch"/>
    <property type="match status" value="1"/>
</dbReference>
<comment type="function">
    <text evidence="6">Non-catalytic subunit of the V1 complex of vacuolar(H+)-ATPase (V-ATPase), a multisubunit enzyme composed of a peripheral complex (V1) that hydrolyzes ATP and a membrane integral complex (V0) that translocates protons. V-ATPase is responsible for acidifying and maintaining the pH of intracellular compartments.</text>
</comment>
<dbReference type="GO" id="GO:0051017">
    <property type="term" value="P:actin filament bundle assembly"/>
    <property type="evidence" value="ECO:0007669"/>
    <property type="project" value="UniProtKB-ARBA"/>
</dbReference>
<gene>
    <name evidence="10" type="ORF">CCACVL1_22633</name>
</gene>
<proteinExistence type="inferred from homology"/>
<comment type="function">
    <text evidence="1">Non-catalytic subunit of the peripheral V1 complex of vacuolar ATPase. V-ATPase is responsible for acidifying a variety of intracellular compartments in eukaryotic cells.</text>
</comment>
<evidence type="ECO:0000313" key="11">
    <source>
        <dbReference type="Proteomes" id="UP000188268"/>
    </source>
</evidence>
<keyword evidence="5 6" id="KW-0406">Ion transport</keyword>
<dbReference type="InterPro" id="IPR005723">
    <property type="entry name" value="ATPase_V1-cplx_bsu"/>
</dbReference>
<dbReference type="OMA" id="EGFKIKP"/>
<dbReference type="PANTHER" id="PTHR43389">
    <property type="entry name" value="V-TYPE PROTON ATPASE SUBUNIT B"/>
    <property type="match status" value="1"/>
</dbReference>
<evidence type="ECO:0000256" key="3">
    <source>
        <dbReference type="ARBA" id="ARBA00022448"/>
    </source>
</evidence>
<evidence type="ECO:0000256" key="5">
    <source>
        <dbReference type="ARBA" id="ARBA00023065"/>
    </source>
</evidence>
<dbReference type="InterPro" id="IPR027417">
    <property type="entry name" value="P-loop_NTPase"/>
</dbReference>
<evidence type="ECO:0000256" key="2">
    <source>
        <dbReference type="ARBA" id="ARBA00008936"/>
    </source>
</evidence>
<protein>
    <recommendedName>
        <fullName evidence="6">Vacuolar proton pump subunit B</fullName>
        <shortName evidence="6">V-ATPase subunit B</shortName>
    </recommendedName>
    <alternativeName>
        <fullName evidence="6">Vacuolar proton pump subunit B</fullName>
    </alternativeName>
</protein>
<dbReference type="InterPro" id="IPR004100">
    <property type="entry name" value="ATPase_F1/V1/A1_a/bsu_N"/>
</dbReference>
<comment type="caution">
    <text evidence="10">The sequence shown here is derived from an EMBL/GenBank/DDBJ whole genome shotgun (WGS) entry which is preliminary data.</text>
</comment>
<dbReference type="InterPro" id="IPR055190">
    <property type="entry name" value="ATP-synt_VA_C"/>
</dbReference>
<dbReference type="CDD" id="cd18118">
    <property type="entry name" value="ATP-synt_V_A-type_beta_N"/>
    <property type="match status" value="1"/>
</dbReference>
<dbReference type="PIRSF" id="PIRSF039114">
    <property type="entry name" value="V-ATPsynth_beta/V-ATPase_B"/>
    <property type="match status" value="1"/>
</dbReference>
<dbReference type="NCBIfam" id="NF003235">
    <property type="entry name" value="PRK04196.1"/>
    <property type="match status" value="1"/>
</dbReference>
<dbReference type="OrthoDB" id="938411at2759"/>
<dbReference type="CDD" id="cd01135">
    <property type="entry name" value="V_A-ATPase_B"/>
    <property type="match status" value="1"/>
</dbReference>
<evidence type="ECO:0000259" key="9">
    <source>
        <dbReference type="Pfam" id="PF22919"/>
    </source>
</evidence>
<evidence type="ECO:0000313" key="10">
    <source>
        <dbReference type="EMBL" id="OMO62793.1"/>
    </source>
</evidence>
<dbReference type="PROSITE" id="PS00152">
    <property type="entry name" value="ATPASE_ALPHA_BETA"/>
    <property type="match status" value="1"/>
</dbReference>
<comment type="similarity">
    <text evidence="2 6">Belongs to the ATPase alpha/beta chains family.</text>
</comment>
<dbReference type="NCBIfam" id="TIGR01040">
    <property type="entry name" value="V-ATPase_V1_B"/>
    <property type="match status" value="1"/>
</dbReference>
<dbReference type="Proteomes" id="UP000188268">
    <property type="component" value="Unassembled WGS sequence"/>
</dbReference>
<dbReference type="InterPro" id="IPR020003">
    <property type="entry name" value="ATPase_a/bsu_AS"/>
</dbReference>
<evidence type="ECO:0000259" key="8">
    <source>
        <dbReference type="Pfam" id="PF02874"/>
    </source>
</evidence>
<name>A0A1R3GXI0_COCAP</name>
<dbReference type="Pfam" id="PF22919">
    <property type="entry name" value="ATP-synt_VA_C"/>
    <property type="match status" value="1"/>
</dbReference>
<evidence type="ECO:0000256" key="1">
    <source>
        <dbReference type="ARBA" id="ARBA00002690"/>
    </source>
</evidence>
<dbReference type="SUPFAM" id="SSF52540">
    <property type="entry name" value="P-loop containing nucleoside triphosphate hydrolases"/>
    <property type="match status" value="1"/>
</dbReference>
<dbReference type="GO" id="GO:0046034">
    <property type="term" value="P:ATP metabolic process"/>
    <property type="evidence" value="ECO:0007669"/>
    <property type="project" value="InterPro"/>
</dbReference>
<feature type="domain" description="ATPase F1/V1/A1 complex alpha/beta subunit nucleotide-binding" evidence="7">
    <location>
        <begin position="147"/>
        <end position="391"/>
    </location>
</feature>
<dbReference type="FunFam" id="3.40.50.12240:FF:000001">
    <property type="entry name" value="V-type proton ATPase subunit B, brain"/>
    <property type="match status" value="1"/>
</dbReference>
<dbReference type="GO" id="GO:0033180">
    <property type="term" value="C:proton-transporting V-type ATPase, V1 domain"/>
    <property type="evidence" value="ECO:0007669"/>
    <property type="project" value="InterPro"/>
</dbReference>
<dbReference type="GO" id="GO:0005524">
    <property type="term" value="F:ATP binding"/>
    <property type="evidence" value="ECO:0007669"/>
    <property type="project" value="InterPro"/>
</dbReference>
<dbReference type="InterPro" id="IPR022879">
    <property type="entry name" value="V-ATPase_su_B/beta"/>
</dbReference>
<comment type="subunit">
    <text evidence="6">V-ATPase is a heteromultimeric enzyme composed of a peripheral catalytic V1 complex attached to an integral membrane V0 proton pore complex.</text>
</comment>
<dbReference type="GO" id="GO:0051015">
    <property type="term" value="F:actin filament binding"/>
    <property type="evidence" value="ECO:0007669"/>
    <property type="project" value="UniProtKB-ARBA"/>
</dbReference>
<feature type="domain" description="ATPase F1/V1/A1 complex alpha/beta subunit N-terminal" evidence="8">
    <location>
        <begin position="24"/>
        <end position="90"/>
    </location>
</feature>
<dbReference type="EMBL" id="AWWV01013135">
    <property type="protein sequence ID" value="OMO62793.1"/>
    <property type="molecule type" value="Genomic_DNA"/>
</dbReference>
<dbReference type="Pfam" id="PF00006">
    <property type="entry name" value="ATP-synt_ab"/>
    <property type="match status" value="1"/>
</dbReference>
<dbReference type="Gramene" id="OMO62793">
    <property type="protein sequence ID" value="OMO62793"/>
    <property type="gene ID" value="CCACVL1_22633"/>
</dbReference>
<feature type="domain" description="ATP synthase A/B type C-terminal" evidence="9">
    <location>
        <begin position="397"/>
        <end position="496"/>
    </location>
</feature>
<dbReference type="STRING" id="210143.A0A1R3GXI0"/>
<sequence length="502" mass="55937">MGMAENNHGMEEGTLEIGMEYRTVSGVAGPLVILDKVKGPKYQEIVNIRLGDGTTRRGQVLEVDGEKAVVQVFEGTSGIDNKYTTVQFTGEVLKTPVSLDMLGRIFNGSGKPIDNGPPILPEAYLDISGSSINPSERTYPEEMIQTGISTIDVMNSIARGQKIPLFSAAGLPHNEIAAQICRQAGLVKRLEKADNLLEGSEEDNFAIVFAAMGVNMETAQFFKRDFEENGSMERVTLFLNLANDPTIERIITPRIALTTAEYLAYECGKHVLVILTDMSSYADALREDSCHFCDKLLLQLQVSAAREEVPGRRGYPGYMYTDLATIYERAGRIEGRTGSITQIPILTMPNDDITHPTPDLTGYITEGQIYIDRQLYNRQIYPPINVLPSLSRLMKSAIGEGMTRRDHADVSNQLYANYAIGKDVQAMKAVVGEEALSSEDLLYLEFLEKFERKFVTQGAYDTRNIFQSLDLAWTLLRIFPRELLHRIPAKTLDQYYSRDAAN</sequence>
<dbReference type="GO" id="GO:0051693">
    <property type="term" value="P:actin filament capping"/>
    <property type="evidence" value="ECO:0007669"/>
    <property type="project" value="UniProtKB-ARBA"/>
</dbReference>
<dbReference type="PANTHER" id="PTHR43389:SF18">
    <property type="entry name" value="VACUOLAR PROTON PUMP SUBUNIT B"/>
    <property type="match status" value="1"/>
</dbReference>
<dbReference type="InterPro" id="IPR000194">
    <property type="entry name" value="ATPase_F1/V1/A1_a/bsu_nucl-bd"/>
</dbReference>
<organism evidence="10 11">
    <name type="scientific">Corchorus capsularis</name>
    <name type="common">Jute</name>
    <dbReference type="NCBI Taxonomy" id="210143"/>
    <lineage>
        <taxon>Eukaryota</taxon>
        <taxon>Viridiplantae</taxon>
        <taxon>Streptophyta</taxon>
        <taxon>Embryophyta</taxon>
        <taxon>Tracheophyta</taxon>
        <taxon>Spermatophyta</taxon>
        <taxon>Magnoliopsida</taxon>
        <taxon>eudicotyledons</taxon>
        <taxon>Gunneridae</taxon>
        <taxon>Pentapetalae</taxon>
        <taxon>rosids</taxon>
        <taxon>malvids</taxon>
        <taxon>Malvales</taxon>
        <taxon>Malvaceae</taxon>
        <taxon>Grewioideae</taxon>
        <taxon>Apeibeae</taxon>
        <taxon>Corchorus</taxon>
    </lineage>
</organism>